<reference evidence="3 4" key="1">
    <citation type="journal article" date="2018" name="Mol. Ecol.">
        <title>The obligate alkalophilic soda-lake fungus Sodiomyces alkalinus has shifted to a protein diet.</title>
        <authorList>
            <person name="Grum-Grzhimaylo A.A."/>
            <person name="Falkoski D.L."/>
            <person name="van den Heuvel J."/>
            <person name="Valero-Jimenez C.A."/>
            <person name="Min B."/>
            <person name="Choi I.G."/>
            <person name="Lipzen A."/>
            <person name="Daum C.G."/>
            <person name="Aanen D.K."/>
            <person name="Tsang A."/>
            <person name="Henrissat B."/>
            <person name="Bilanenko E.N."/>
            <person name="de Vries R.P."/>
            <person name="van Kan J.A.L."/>
            <person name="Grigoriev I.V."/>
            <person name="Debets A.J.M."/>
        </authorList>
    </citation>
    <scope>NUCLEOTIDE SEQUENCE [LARGE SCALE GENOMIC DNA]</scope>
    <source>
        <strain evidence="3 4">F11</strain>
    </source>
</reference>
<dbReference type="SUPFAM" id="SSF46767">
    <property type="entry name" value="Methylated DNA-protein cysteine methyltransferase, C-terminal domain"/>
    <property type="match status" value="1"/>
</dbReference>
<keyword evidence="1" id="KW-0227">DNA damage</keyword>
<dbReference type="Pfam" id="PF01035">
    <property type="entry name" value="DNA_binding_1"/>
    <property type="match status" value="1"/>
</dbReference>
<dbReference type="GeneID" id="39577836"/>
<evidence type="ECO:0000259" key="2">
    <source>
        <dbReference type="Pfam" id="PF01035"/>
    </source>
</evidence>
<name>A0A3N2PKU7_SODAK</name>
<dbReference type="Proteomes" id="UP000272025">
    <property type="component" value="Unassembled WGS sequence"/>
</dbReference>
<dbReference type="GO" id="GO:0006281">
    <property type="term" value="P:DNA repair"/>
    <property type="evidence" value="ECO:0007669"/>
    <property type="project" value="InterPro"/>
</dbReference>
<keyword evidence="3" id="KW-0489">Methyltransferase</keyword>
<dbReference type="AlphaFoldDB" id="A0A3N2PKU7"/>
<evidence type="ECO:0000313" key="4">
    <source>
        <dbReference type="Proteomes" id="UP000272025"/>
    </source>
</evidence>
<dbReference type="GO" id="GO:0008168">
    <property type="term" value="F:methyltransferase activity"/>
    <property type="evidence" value="ECO:0007669"/>
    <property type="project" value="UniProtKB-KW"/>
</dbReference>
<dbReference type="CDD" id="cd06445">
    <property type="entry name" value="ATase"/>
    <property type="match status" value="1"/>
</dbReference>
<accession>A0A3N2PKU7</accession>
<dbReference type="RefSeq" id="XP_028462925.1">
    <property type="nucleotide sequence ID" value="XM_028609358.1"/>
</dbReference>
<sequence>MPRSEEAQAFFHAVYLAVREIPRGKVTTYGHIAHLVGTPQRARQVGLCLKHLPSDPEARFNSDNVPWQRVINSRGTISPRAVPEGTQAQATALRGEGVEVRTLALGELAVDFEVCGWFPDVLPSGGEQES</sequence>
<proteinExistence type="predicted"/>
<evidence type="ECO:0000313" key="3">
    <source>
        <dbReference type="EMBL" id="ROT35119.1"/>
    </source>
</evidence>
<keyword evidence="3" id="KW-0808">Transferase</keyword>
<dbReference type="Gene3D" id="1.10.10.10">
    <property type="entry name" value="Winged helix-like DNA-binding domain superfamily/Winged helix DNA-binding domain"/>
    <property type="match status" value="1"/>
</dbReference>
<dbReference type="GO" id="GO:0032259">
    <property type="term" value="P:methylation"/>
    <property type="evidence" value="ECO:0007669"/>
    <property type="project" value="UniProtKB-KW"/>
</dbReference>
<dbReference type="STRING" id="1314773.A0A3N2PKU7"/>
<dbReference type="OrthoDB" id="2548197at2759"/>
<keyword evidence="4" id="KW-1185">Reference proteome</keyword>
<dbReference type="PANTHER" id="PTHR42942">
    <property type="entry name" value="6-O-METHYLGUANINE DNA METHYLTRANSFERASE"/>
    <property type="match status" value="1"/>
</dbReference>
<dbReference type="InterPro" id="IPR036388">
    <property type="entry name" value="WH-like_DNA-bd_sf"/>
</dbReference>
<dbReference type="PANTHER" id="PTHR42942:SF1">
    <property type="entry name" value="ALKYLTRANSFERASE-LIKE PROTEIN 1"/>
    <property type="match status" value="1"/>
</dbReference>
<gene>
    <name evidence="3" type="ORF">SODALDRAFT_317704</name>
</gene>
<dbReference type="EMBL" id="ML119062">
    <property type="protein sequence ID" value="ROT35119.1"/>
    <property type="molecule type" value="Genomic_DNA"/>
</dbReference>
<organism evidence="3 4">
    <name type="scientific">Sodiomyces alkalinus (strain CBS 110278 / VKM F-3762 / F11)</name>
    <name type="common">Alkaliphilic filamentous fungus</name>
    <dbReference type="NCBI Taxonomy" id="1314773"/>
    <lineage>
        <taxon>Eukaryota</taxon>
        <taxon>Fungi</taxon>
        <taxon>Dikarya</taxon>
        <taxon>Ascomycota</taxon>
        <taxon>Pezizomycotina</taxon>
        <taxon>Sordariomycetes</taxon>
        <taxon>Hypocreomycetidae</taxon>
        <taxon>Glomerellales</taxon>
        <taxon>Plectosphaerellaceae</taxon>
        <taxon>Sodiomyces</taxon>
    </lineage>
</organism>
<dbReference type="InterPro" id="IPR052520">
    <property type="entry name" value="ATL_DNA_repair"/>
</dbReference>
<dbReference type="InterPro" id="IPR036217">
    <property type="entry name" value="MethylDNA_cys_MeTrfase_DNAb"/>
</dbReference>
<protein>
    <submittedName>
        <fullName evidence="3">DNA binding methylated-DNA--cysteine S-methyltransferase</fullName>
    </submittedName>
</protein>
<evidence type="ECO:0000256" key="1">
    <source>
        <dbReference type="ARBA" id="ARBA00022763"/>
    </source>
</evidence>
<feature type="domain" description="Methylated-DNA-[protein]-cysteine S-methyltransferase DNA binding" evidence="2">
    <location>
        <begin position="10"/>
        <end position="98"/>
    </location>
</feature>
<dbReference type="InterPro" id="IPR014048">
    <property type="entry name" value="MethylDNA_cys_MeTrfase_DNA-bd"/>
</dbReference>